<name>A0A7Y9IU89_9BURK</name>
<feature type="chain" id="PRO_5030678001" evidence="1">
    <location>
        <begin position="20"/>
        <end position="122"/>
    </location>
</feature>
<sequence length="122" mass="12872">MKRFLLALGLAGACTAALAQPAPVAAPTIDQATQALQNAMQREIQAMNAEQGPGFDSNAATGVVKTLEVKSIDNCRTPPAGQGVACQVRTTAELKGSKTEETNTYHFWQQGGRWEARLPSGS</sequence>
<keyword evidence="1" id="KW-0732">Signal</keyword>
<keyword evidence="3" id="KW-1185">Reference proteome</keyword>
<accession>A0A7Y9IU89</accession>
<gene>
    <name evidence="2" type="ORF">FHW18_002442</name>
</gene>
<evidence type="ECO:0000256" key="1">
    <source>
        <dbReference type="SAM" id="SignalP"/>
    </source>
</evidence>
<proteinExistence type="predicted"/>
<dbReference type="Proteomes" id="UP000542125">
    <property type="component" value="Unassembled WGS sequence"/>
</dbReference>
<feature type="signal peptide" evidence="1">
    <location>
        <begin position="1"/>
        <end position="19"/>
    </location>
</feature>
<reference evidence="2 3" key="1">
    <citation type="submission" date="2020-07" db="EMBL/GenBank/DDBJ databases">
        <title>Genomic Encyclopedia of Type Strains, Phase IV (KMG-V): Genome sequencing to study the core and pangenomes of soil and plant-associated prokaryotes.</title>
        <authorList>
            <person name="Whitman W."/>
        </authorList>
    </citation>
    <scope>NUCLEOTIDE SEQUENCE [LARGE SCALE GENOMIC DNA]</scope>
    <source>
        <strain evidence="2 3">SAS40</strain>
    </source>
</reference>
<dbReference type="RefSeq" id="WP_179586618.1">
    <property type="nucleotide sequence ID" value="NZ_JACBYR010000001.1"/>
</dbReference>
<dbReference type="EMBL" id="JACBYR010000001">
    <property type="protein sequence ID" value="NYE83171.1"/>
    <property type="molecule type" value="Genomic_DNA"/>
</dbReference>
<evidence type="ECO:0000313" key="2">
    <source>
        <dbReference type="EMBL" id="NYE83171.1"/>
    </source>
</evidence>
<evidence type="ECO:0000313" key="3">
    <source>
        <dbReference type="Proteomes" id="UP000542125"/>
    </source>
</evidence>
<dbReference type="AlphaFoldDB" id="A0A7Y9IU89"/>
<comment type="caution">
    <text evidence="2">The sequence shown here is derived from an EMBL/GenBank/DDBJ whole genome shotgun (WGS) entry which is preliminary data.</text>
</comment>
<protein>
    <submittedName>
        <fullName evidence="2">Uncharacterized protein</fullName>
    </submittedName>
</protein>
<organism evidence="2 3">
    <name type="scientific">Pigmentiphaga litoralis</name>
    <dbReference type="NCBI Taxonomy" id="516702"/>
    <lineage>
        <taxon>Bacteria</taxon>
        <taxon>Pseudomonadati</taxon>
        <taxon>Pseudomonadota</taxon>
        <taxon>Betaproteobacteria</taxon>
        <taxon>Burkholderiales</taxon>
        <taxon>Alcaligenaceae</taxon>
        <taxon>Pigmentiphaga</taxon>
    </lineage>
</organism>